<feature type="region of interest" description="Disordered" evidence="2">
    <location>
        <begin position="1"/>
        <end position="29"/>
    </location>
</feature>
<reference evidence="3" key="1">
    <citation type="submission" date="2021-01" db="EMBL/GenBank/DDBJ databases">
        <authorList>
            <consortium name="Genoscope - CEA"/>
            <person name="William W."/>
        </authorList>
    </citation>
    <scope>NUCLEOTIDE SEQUENCE</scope>
</reference>
<evidence type="ECO:0000313" key="4">
    <source>
        <dbReference type="Proteomes" id="UP000688137"/>
    </source>
</evidence>
<dbReference type="Proteomes" id="UP000688137">
    <property type="component" value="Unassembled WGS sequence"/>
</dbReference>
<sequence length="565" mass="67082">MSMQLTQKPNPFFQVRQHSQNHNTNTTNCQKMRMSIIDQISPIKGQQQKNTQRDSFYQVKGQSGSTVCLLSNKTFPSRFLDSLYTSLNYTQESNVEKKNATLPKGLKNNIETLKDHFKFVNDYLDDFKQQFDKVIQTQIDQVIQVLKSASQLSNVLVEENTQIKNQLSNVDIDKLQSHLEQQEQKISQINSENQQLKCQINKLQEENKKLKDGAFNYDKMSQDPIIKNDKENLISNNNKNKYTQRELSYKFEQAEIKLLTLQISNDQLRQQLQHYQLDQQTISQMKETITTLELKSQSLLNQKDALQQENDLLNQKIENLEKQYKDKQKTQEYLIYQNQLENELIKFKQEQAQSHQTIISLNNTIQQLKEQMNILRTQKEQVENSYKQELLQKQNELQQASTRYQVLWQEISEMKDRLEQRKIEEDSHYMLSNAEKVLFETQISNLNDKIKEYEQILLHNDQKIKQLELQLNQIQQEKENYKQQLEKNGCQSSKILDLQELQWKINQLNQIINKKDKELSKKSEELTQIKQGYDSQMKKNQNLEGKILQLMEQEIKINNNYIIKQ</sequence>
<keyword evidence="1" id="KW-0175">Coiled coil</keyword>
<evidence type="ECO:0000256" key="2">
    <source>
        <dbReference type="SAM" id="MobiDB-lite"/>
    </source>
</evidence>
<organism evidence="3 4">
    <name type="scientific">Paramecium primaurelia</name>
    <dbReference type="NCBI Taxonomy" id="5886"/>
    <lineage>
        <taxon>Eukaryota</taxon>
        <taxon>Sar</taxon>
        <taxon>Alveolata</taxon>
        <taxon>Ciliophora</taxon>
        <taxon>Intramacronucleata</taxon>
        <taxon>Oligohymenophorea</taxon>
        <taxon>Peniculida</taxon>
        <taxon>Parameciidae</taxon>
        <taxon>Paramecium</taxon>
    </lineage>
</organism>
<feature type="coiled-coil region" evidence="1">
    <location>
        <begin position="436"/>
        <end position="553"/>
    </location>
</feature>
<feature type="coiled-coil region" evidence="1">
    <location>
        <begin position="165"/>
        <end position="213"/>
    </location>
</feature>
<name>A0A8S1MXB6_PARPR</name>
<dbReference type="OMA" id="IEEDSHY"/>
<protein>
    <submittedName>
        <fullName evidence="3">Uncharacterized protein</fullName>
    </submittedName>
</protein>
<feature type="coiled-coil region" evidence="1">
    <location>
        <begin position="251"/>
        <end position="330"/>
    </location>
</feature>
<evidence type="ECO:0000313" key="3">
    <source>
        <dbReference type="EMBL" id="CAD8084229.1"/>
    </source>
</evidence>
<proteinExistence type="predicted"/>
<comment type="caution">
    <text evidence="3">The sequence shown here is derived from an EMBL/GenBank/DDBJ whole genome shotgun (WGS) entry which is preliminary data.</text>
</comment>
<accession>A0A8S1MXB6</accession>
<dbReference type="AlphaFoldDB" id="A0A8S1MXB6"/>
<keyword evidence="4" id="KW-1185">Reference proteome</keyword>
<dbReference type="EMBL" id="CAJJDM010000074">
    <property type="protein sequence ID" value="CAD8084229.1"/>
    <property type="molecule type" value="Genomic_DNA"/>
</dbReference>
<gene>
    <name evidence="3" type="ORF">PPRIM_AZ9-3.1.T0710241</name>
</gene>
<feature type="coiled-coil region" evidence="1">
    <location>
        <begin position="358"/>
        <end position="403"/>
    </location>
</feature>
<evidence type="ECO:0000256" key="1">
    <source>
        <dbReference type="SAM" id="Coils"/>
    </source>
</evidence>